<organism evidence="1 2">
    <name type="scientific">Caerostris extrusa</name>
    <name type="common">Bark spider</name>
    <name type="synonym">Caerostris bankana</name>
    <dbReference type="NCBI Taxonomy" id="172846"/>
    <lineage>
        <taxon>Eukaryota</taxon>
        <taxon>Metazoa</taxon>
        <taxon>Ecdysozoa</taxon>
        <taxon>Arthropoda</taxon>
        <taxon>Chelicerata</taxon>
        <taxon>Arachnida</taxon>
        <taxon>Araneae</taxon>
        <taxon>Araneomorphae</taxon>
        <taxon>Entelegynae</taxon>
        <taxon>Araneoidea</taxon>
        <taxon>Araneidae</taxon>
        <taxon>Caerostris</taxon>
    </lineage>
</organism>
<comment type="caution">
    <text evidence="1">The sequence shown here is derived from an EMBL/GenBank/DDBJ whole genome shotgun (WGS) entry which is preliminary data.</text>
</comment>
<accession>A0AAV4QTW8</accession>
<evidence type="ECO:0000313" key="2">
    <source>
        <dbReference type="Proteomes" id="UP001054945"/>
    </source>
</evidence>
<evidence type="ECO:0000313" key="1">
    <source>
        <dbReference type="EMBL" id="GIY11562.1"/>
    </source>
</evidence>
<dbReference type="Proteomes" id="UP001054945">
    <property type="component" value="Unassembled WGS sequence"/>
</dbReference>
<dbReference type="AlphaFoldDB" id="A0AAV4QTW8"/>
<gene>
    <name evidence="1" type="ORF">CEXT_595061</name>
</gene>
<reference evidence="1 2" key="1">
    <citation type="submission" date="2021-06" db="EMBL/GenBank/DDBJ databases">
        <title>Caerostris extrusa draft genome.</title>
        <authorList>
            <person name="Kono N."/>
            <person name="Arakawa K."/>
        </authorList>
    </citation>
    <scope>NUCLEOTIDE SEQUENCE [LARGE SCALE GENOMIC DNA]</scope>
</reference>
<sequence>MHSLFEKVVKKSSQEHETHLSARHYAVRKFKDYCLRYTGVADTPCRGSGTLLCAHCLECFLQSEARSWAEKRINCTEGLSFVKQGGIWVFGKIMFPVCVSSSNGMMVW</sequence>
<name>A0AAV4QTW8_CAEEX</name>
<keyword evidence="2" id="KW-1185">Reference proteome</keyword>
<dbReference type="EMBL" id="BPLR01006659">
    <property type="protein sequence ID" value="GIY11562.1"/>
    <property type="molecule type" value="Genomic_DNA"/>
</dbReference>
<proteinExistence type="predicted"/>
<protein>
    <submittedName>
        <fullName evidence="1">Uncharacterized protein</fullName>
    </submittedName>
</protein>